<dbReference type="PANTHER" id="PTHR46268:SF6">
    <property type="entry name" value="UNIVERSAL STRESS PROTEIN UP12"/>
    <property type="match status" value="1"/>
</dbReference>
<dbReference type="InterPro" id="IPR006015">
    <property type="entry name" value="Universal_stress_UspA"/>
</dbReference>
<dbReference type="PANTHER" id="PTHR46268">
    <property type="entry name" value="STRESS RESPONSE PROTEIN NHAX"/>
    <property type="match status" value="1"/>
</dbReference>
<gene>
    <name evidence="3" type="ORF">Thena_1556</name>
</gene>
<dbReference type="InterPro" id="IPR014729">
    <property type="entry name" value="Rossmann-like_a/b/a_fold"/>
</dbReference>
<dbReference type="Proteomes" id="UP000011765">
    <property type="component" value="Chromosome"/>
</dbReference>
<dbReference type="RefSeq" id="WP_013756889.1">
    <property type="nucleotide sequence ID" value="NC_015499.1"/>
</dbReference>
<dbReference type="InterPro" id="IPR006016">
    <property type="entry name" value="UspA"/>
</dbReference>
<evidence type="ECO:0000313" key="3">
    <source>
        <dbReference type="EMBL" id="AEE15168.1"/>
    </source>
</evidence>
<dbReference type="AlphaFoldDB" id="M1E8H2"/>
<dbReference type="PRINTS" id="PR01438">
    <property type="entry name" value="UNVRSLSTRESS"/>
</dbReference>
<dbReference type="OrthoDB" id="9777884at2"/>
<comment type="similarity">
    <text evidence="1">Belongs to the universal stress protein A family.</text>
</comment>
<sequence length="136" mass="15598">MFRKILLAVDSTSKRYDVLKMGYEVAKLSNSKIILLHVIEMPTQVADLNPEAEELRFEKAKELLEELKNEIKDKDIIEEVVLQEGENPSMEIYNVAKRFNADLIIIGRKSGFEASIMHHSIAKFLIEKAKMPILIV</sequence>
<evidence type="ECO:0000313" key="4">
    <source>
        <dbReference type="Proteomes" id="UP000011765"/>
    </source>
</evidence>
<accession>M1E8H2</accession>
<dbReference type="Gene3D" id="3.40.50.620">
    <property type="entry name" value="HUPs"/>
    <property type="match status" value="1"/>
</dbReference>
<dbReference type="CDD" id="cd00293">
    <property type="entry name" value="USP-like"/>
    <property type="match status" value="1"/>
</dbReference>
<proteinExistence type="inferred from homology"/>
<feature type="domain" description="UspA" evidence="2">
    <location>
        <begin position="1"/>
        <end position="136"/>
    </location>
</feature>
<organism evidence="3 4">
    <name type="scientific">Thermodesulfobium narugense DSM 14796</name>
    <dbReference type="NCBI Taxonomy" id="747365"/>
    <lineage>
        <taxon>Bacteria</taxon>
        <taxon>Pseudomonadati</taxon>
        <taxon>Thermodesulfobiota</taxon>
        <taxon>Thermodesulfobiia</taxon>
        <taxon>Thermodesulfobiales</taxon>
        <taxon>Thermodesulfobiaceae</taxon>
        <taxon>Thermodesulfobium</taxon>
    </lineage>
</organism>
<name>M1E8H2_9BACT</name>
<dbReference type="eggNOG" id="COG0589">
    <property type="taxonomic scope" value="Bacteria"/>
</dbReference>
<dbReference type="SUPFAM" id="SSF52402">
    <property type="entry name" value="Adenine nucleotide alpha hydrolases-like"/>
    <property type="match status" value="1"/>
</dbReference>
<dbReference type="Pfam" id="PF00582">
    <property type="entry name" value="Usp"/>
    <property type="match status" value="1"/>
</dbReference>
<dbReference type="HOGENOM" id="CLU_049301_16_1_9"/>
<dbReference type="EMBL" id="CP002690">
    <property type="protein sequence ID" value="AEE15168.1"/>
    <property type="molecule type" value="Genomic_DNA"/>
</dbReference>
<evidence type="ECO:0000259" key="2">
    <source>
        <dbReference type="Pfam" id="PF00582"/>
    </source>
</evidence>
<dbReference type="STRING" id="747365.Thena_1556"/>
<dbReference type="KEGG" id="tnr:Thena_1556"/>
<reference evidence="3 4" key="1">
    <citation type="submission" date="2011-04" db="EMBL/GenBank/DDBJ databases">
        <title>The complete genome of Thermodesulfobium narugense DSM 14796.</title>
        <authorList>
            <consortium name="US DOE Joint Genome Institute (JGI-PGF)"/>
            <person name="Lucas S."/>
            <person name="Han J."/>
            <person name="Lapidus A."/>
            <person name="Bruce D."/>
            <person name="Goodwin L."/>
            <person name="Pitluck S."/>
            <person name="Peters L."/>
            <person name="Kyrpides N."/>
            <person name="Mavromatis K."/>
            <person name="Pagani I."/>
            <person name="Ivanova N."/>
            <person name="Ovchinnikova G."/>
            <person name="Zhang X."/>
            <person name="Saunders L."/>
            <person name="Detter J.C."/>
            <person name="Tapia R."/>
            <person name="Han C."/>
            <person name="Land M."/>
            <person name="Hauser L."/>
            <person name="Markowitz V."/>
            <person name="Cheng J.-F."/>
            <person name="Hugenholtz P."/>
            <person name="Woyke T."/>
            <person name="Wu D."/>
            <person name="Spring S."/>
            <person name="Schroeder M."/>
            <person name="Brambilla E."/>
            <person name="Klenk H.-P."/>
            <person name="Eisen J.A."/>
        </authorList>
    </citation>
    <scope>NUCLEOTIDE SEQUENCE [LARGE SCALE GENOMIC DNA]</scope>
    <source>
        <strain evidence="3 4">DSM 14796</strain>
    </source>
</reference>
<keyword evidence="4" id="KW-1185">Reference proteome</keyword>
<evidence type="ECO:0000256" key="1">
    <source>
        <dbReference type="ARBA" id="ARBA00008791"/>
    </source>
</evidence>
<protein>
    <submittedName>
        <fullName evidence="3">UspA domain-containing protein</fullName>
    </submittedName>
</protein>